<protein>
    <submittedName>
        <fullName evidence="1">Uncharacterized protein</fullName>
    </submittedName>
</protein>
<name>Q7RDL1_PLAYO</name>
<keyword evidence="2" id="KW-1185">Reference proteome</keyword>
<feature type="non-terminal residue" evidence="1">
    <location>
        <position position="1"/>
    </location>
</feature>
<organism evidence="1 2">
    <name type="scientific">Plasmodium yoelii yoelii</name>
    <dbReference type="NCBI Taxonomy" id="73239"/>
    <lineage>
        <taxon>Eukaryota</taxon>
        <taxon>Sar</taxon>
        <taxon>Alveolata</taxon>
        <taxon>Apicomplexa</taxon>
        <taxon>Aconoidasida</taxon>
        <taxon>Haemosporida</taxon>
        <taxon>Plasmodiidae</taxon>
        <taxon>Plasmodium</taxon>
        <taxon>Plasmodium (Vinckeia)</taxon>
    </lineage>
</organism>
<reference evidence="1 2" key="1">
    <citation type="journal article" date="2002" name="Nature">
        <title>Genome sequence and comparative analysis of the model rodent malaria parasite Plasmodium yoelii yoelii.</title>
        <authorList>
            <person name="Carlton J.M."/>
            <person name="Angiuoli S.V."/>
            <person name="Suh B.B."/>
            <person name="Kooij T.W."/>
            <person name="Pertea M."/>
            <person name="Silva J.C."/>
            <person name="Ermolaeva M.D."/>
            <person name="Allen J.E."/>
            <person name="Selengut J.D."/>
            <person name="Koo H.L."/>
            <person name="Peterson J.D."/>
            <person name="Pop M."/>
            <person name="Kosack D.S."/>
            <person name="Shumway M.F."/>
            <person name="Bidwell S.L."/>
            <person name="Shallom S.J."/>
            <person name="van Aken S.E."/>
            <person name="Riedmuller S.B."/>
            <person name="Feldblyum T.V."/>
            <person name="Cho J.K."/>
            <person name="Quackenbush J."/>
            <person name="Sedegah M."/>
            <person name="Shoaibi A."/>
            <person name="Cummings L.M."/>
            <person name="Florens L."/>
            <person name="Yates J.R."/>
            <person name="Raine J.D."/>
            <person name="Sinden R.E."/>
            <person name="Harris M.A."/>
            <person name="Cunningham D.A."/>
            <person name="Preiser P.R."/>
            <person name="Bergman L.W."/>
            <person name="Vaidya A.B."/>
            <person name="van Lin L.H."/>
            <person name="Janse C.J."/>
            <person name="Waters A.P."/>
            <person name="Smith H.O."/>
            <person name="White O.R."/>
            <person name="Salzberg S.L."/>
            <person name="Venter J.C."/>
            <person name="Fraser C.M."/>
            <person name="Hoffman S.L."/>
            <person name="Gardner M.J."/>
            <person name="Carucci D.J."/>
        </authorList>
    </citation>
    <scope>NUCLEOTIDE SEQUENCE [LARGE SCALE GENOMIC DNA]</scope>
    <source>
        <strain evidence="1 2">17XNL</strain>
    </source>
</reference>
<dbReference type="InParanoid" id="Q7RDL1"/>
<dbReference type="AlphaFoldDB" id="Q7RDL1"/>
<evidence type="ECO:0000313" key="1">
    <source>
        <dbReference type="EMBL" id="EAA17433.1"/>
    </source>
</evidence>
<dbReference type="Proteomes" id="UP000008553">
    <property type="component" value="Unassembled WGS sequence"/>
</dbReference>
<dbReference type="PaxDb" id="73239-Q7RDL1"/>
<sequence length="41" mass="4786">IGIKIKLFNALKLFFDLSLLNKNNIKSMYMQLKKGTMQLIL</sequence>
<accession>Q7RDL1</accession>
<comment type="caution">
    <text evidence="1">The sequence shown here is derived from an EMBL/GenBank/DDBJ whole genome shotgun (WGS) entry which is preliminary data.</text>
</comment>
<dbReference type="EMBL" id="AABL01001711">
    <property type="protein sequence ID" value="EAA17433.1"/>
    <property type="molecule type" value="Genomic_DNA"/>
</dbReference>
<gene>
    <name evidence="1" type="ORF">PY05411</name>
</gene>
<proteinExistence type="predicted"/>
<evidence type="ECO:0000313" key="2">
    <source>
        <dbReference type="Proteomes" id="UP000008553"/>
    </source>
</evidence>